<evidence type="ECO:0000256" key="1">
    <source>
        <dbReference type="SAM" id="MobiDB-lite"/>
    </source>
</evidence>
<evidence type="ECO:0000313" key="2">
    <source>
        <dbReference type="EMBL" id="MBB5234291.1"/>
    </source>
</evidence>
<name>A0A7W8LPZ7_9DEIO</name>
<accession>A0A7W8LPZ7</accession>
<evidence type="ECO:0000313" key="3">
    <source>
        <dbReference type="Proteomes" id="UP000525389"/>
    </source>
</evidence>
<sequence>MPTGWDRAQGQAERAEETAFFGSISTTARMNTRGFVDGDDIQ</sequence>
<keyword evidence="3" id="KW-1185">Reference proteome</keyword>
<protein>
    <submittedName>
        <fullName evidence="2">Uncharacterized protein</fullName>
    </submittedName>
</protein>
<dbReference type="EMBL" id="JACHFN010000005">
    <property type="protein sequence ID" value="MBB5234291.1"/>
    <property type="molecule type" value="Genomic_DNA"/>
</dbReference>
<reference evidence="2 3" key="1">
    <citation type="submission" date="2020-08" db="EMBL/GenBank/DDBJ databases">
        <title>Genomic Encyclopedia of Type Strains, Phase IV (KMG-IV): sequencing the most valuable type-strain genomes for metagenomic binning, comparative biology and taxonomic classification.</title>
        <authorList>
            <person name="Goeker M."/>
        </authorList>
    </citation>
    <scope>NUCLEOTIDE SEQUENCE [LARGE SCALE GENOMIC DNA]</scope>
    <source>
        <strain evidence="2 3">DSM 101791</strain>
    </source>
</reference>
<comment type="caution">
    <text evidence="2">The sequence shown here is derived from an EMBL/GenBank/DDBJ whole genome shotgun (WGS) entry which is preliminary data.</text>
</comment>
<feature type="region of interest" description="Disordered" evidence="1">
    <location>
        <begin position="1"/>
        <end position="20"/>
    </location>
</feature>
<organism evidence="2 3">
    <name type="scientific">Deinococcus budaensis</name>
    <dbReference type="NCBI Taxonomy" id="1665626"/>
    <lineage>
        <taxon>Bacteria</taxon>
        <taxon>Thermotogati</taxon>
        <taxon>Deinococcota</taxon>
        <taxon>Deinococci</taxon>
        <taxon>Deinococcales</taxon>
        <taxon>Deinococcaceae</taxon>
        <taxon>Deinococcus</taxon>
    </lineage>
</organism>
<proteinExistence type="predicted"/>
<dbReference type="Proteomes" id="UP000525389">
    <property type="component" value="Unassembled WGS sequence"/>
</dbReference>
<gene>
    <name evidence="2" type="ORF">HNQ09_001729</name>
</gene>
<dbReference type="AlphaFoldDB" id="A0A7W8LPZ7"/>